<dbReference type="AlphaFoldDB" id="A0A369BDV4"/>
<dbReference type="RefSeq" id="WP_114497509.1">
    <property type="nucleotide sequence ID" value="NZ_QPJW01000006.1"/>
</dbReference>
<evidence type="ECO:0008006" key="3">
    <source>
        <dbReference type="Google" id="ProtNLM"/>
    </source>
</evidence>
<keyword evidence="2" id="KW-1185">Reference proteome</keyword>
<dbReference type="InterPro" id="IPR042215">
    <property type="entry name" value="CarD-like_C"/>
</dbReference>
<gene>
    <name evidence="1" type="ORF">DFP94_106181</name>
</gene>
<dbReference type="Proteomes" id="UP000253090">
    <property type="component" value="Unassembled WGS sequence"/>
</dbReference>
<accession>A0A369BDV4</accession>
<reference evidence="1 2" key="1">
    <citation type="submission" date="2018-07" db="EMBL/GenBank/DDBJ databases">
        <title>Genomic Encyclopedia of Type Strains, Phase III (KMG-III): the genomes of soil and plant-associated and newly described type strains.</title>
        <authorList>
            <person name="Whitman W."/>
        </authorList>
    </citation>
    <scope>NUCLEOTIDE SEQUENCE [LARGE SCALE GENOMIC DNA]</scope>
    <source>
        <strain evidence="1 2">CECT 8333</strain>
    </source>
</reference>
<dbReference type="OrthoDB" id="9786074at2"/>
<protein>
    <recommendedName>
        <fullName evidence="3">CarD family transcriptional regulator</fullName>
    </recommendedName>
</protein>
<name>A0A369BDV4_9BACL</name>
<organism evidence="1 2">
    <name type="scientific">Fontibacillus phaseoli</name>
    <dbReference type="NCBI Taxonomy" id="1416533"/>
    <lineage>
        <taxon>Bacteria</taxon>
        <taxon>Bacillati</taxon>
        <taxon>Bacillota</taxon>
        <taxon>Bacilli</taxon>
        <taxon>Bacillales</taxon>
        <taxon>Paenibacillaceae</taxon>
        <taxon>Fontibacillus</taxon>
    </lineage>
</organism>
<dbReference type="EMBL" id="QPJW01000006">
    <property type="protein sequence ID" value="RCX18647.1"/>
    <property type="molecule type" value="Genomic_DNA"/>
</dbReference>
<dbReference type="Gene3D" id="1.20.58.1290">
    <property type="entry name" value="CarD-like, C-terminal domain"/>
    <property type="match status" value="1"/>
</dbReference>
<evidence type="ECO:0000313" key="1">
    <source>
        <dbReference type="EMBL" id="RCX18647.1"/>
    </source>
</evidence>
<proteinExistence type="predicted"/>
<comment type="caution">
    <text evidence="1">The sequence shown here is derived from an EMBL/GenBank/DDBJ whole genome shotgun (WGS) entry which is preliminary data.</text>
</comment>
<sequence length="118" mass="13308">MYRIGDLIHYGDTGVCTHVDAFYSREMRQLSDHYKKSLNSHLCEDLIELTMSIYAKKQELGEQNKKIGSLDESVMKRAEDLLFGELSAALEIPKEKVADYIAAKVDAIKAVKKAEVQA</sequence>
<evidence type="ECO:0000313" key="2">
    <source>
        <dbReference type="Proteomes" id="UP000253090"/>
    </source>
</evidence>